<dbReference type="SUPFAM" id="SSF52279">
    <property type="entry name" value="Beta-D-glucan exohydrolase, C-terminal domain"/>
    <property type="match status" value="1"/>
</dbReference>
<dbReference type="GO" id="GO:0046556">
    <property type="term" value="F:alpha-L-arabinofuranosidase activity"/>
    <property type="evidence" value="ECO:0007669"/>
    <property type="project" value="TreeGrafter"/>
</dbReference>
<dbReference type="EMBL" id="JACGWN010000007">
    <property type="protein sequence ID" value="KAL0442550.1"/>
    <property type="molecule type" value="Genomic_DNA"/>
</dbReference>
<dbReference type="InterPro" id="IPR013783">
    <property type="entry name" value="Ig-like_fold"/>
</dbReference>
<feature type="chain" id="PRO_5043677305" evidence="2">
    <location>
        <begin position="21"/>
        <end position="374"/>
    </location>
</feature>
<dbReference type="PANTHER" id="PTHR42721:SF11">
    <property type="entry name" value="BETA-D-XYLOSIDASE 5-RELATED"/>
    <property type="match status" value="1"/>
</dbReference>
<dbReference type="InterPro" id="IPR026891">
    <property type="entry name" value="Fn3-like"/>
</dbReference>
<evidence type="ECO:0000256" key="2">
    <source>
        <dbReference type="SAM" id="SignalP"/>
    </source>
</evidence>
<dbReference type="SMART" id="SM01217">
    <property type="entry name" value="Fn3_like"/>
    <property type="match status" value="1"/>
</dbReference>
<dbReference type="InterPro" id="IPR036881">
    <property type="entry name" value="Glyco_hydro_3_C_sf"/>
</dbReference>
<evidence type="ECO:0000256" key="1">
    <source>
        <dbReference type="ARBA" id="ARBA00022801"/>
    </source>
</evidence>
<dbReference type="GO" id="GO:0031222">
    <property type="term" value="P:arabinan catabolic process"/>
    <property type="evidence" value="ECO:0007669"/>
    <property type="project" value="TreeGrafter"/>
</dbReference>
<name>A0AAW2WMF3_9LAMI</name>
<protein>
    <submittedName>
        <fullName evidence="4">Beta-D-xylosidase 5</fullName>
    </submittedName>
</protein>
<dbReference type="InterPro" id="IPR036962">
    <property type="entry name" value="Glyco_hydro_3_N_sf"/>
</dbReference>
<dbReference type="GO" id="GO:0009044">
    <property type="term" value="F:xylan 1,4-beta-xylosidase activity"/>
    <property type="evidence" value="ECO:0007669"/>
    <property type="project" value="InterPro"/>
</dbReference>
<dbReference type="InterPro" id="IPR044993">
    <property type="entry name" value="BXL"/>
</dbReference>
<sequence length="374" mass="41281">MSAKLCFLVSLALLFHSTIARNSPSISTNAVNAYSTFDATRNYTHVCDPSSSNRRHCLRGPKNRAPKYEWWSEALHGVSNVGQSGSIASYFDDVVPGATSFPTVILTAASFNQTLWKTVGQAVSTEARAMYNLGHAGLTFWSPNINVVRDPRWGRAQETPGEDPYVVGEYAVNYVRGLQDVEGTENTTDLNSRPLKIGGRLPLTWHENDYVNMLPMTSMRLRPVDSLGYPGRTYKFFNGSTVYPFGYGLSYTNFTYKPILTNNKLNIRLNTYNVELAIEVTNTGKRDGSDVVMVYWSAPSGIAEAPIKQLVVFKRVLVKAGRSEKLKFELNGCKSFGIVDHSGYKLLPSGGGKIEIGDGLVTVPVQINFHRGAL</sequence>
<keyword evidence="2" id="KW-0732">Signal</keyword>
<evidence type="ECO:0000259" key="3">
    <source>
        <dbReference type="SMART" id="SM01217"/>
    </source>
</evidence>
<dbReference type="GO" id="GO:0045493">
    <property type="term" value="P:xylan catabolic process"/>
    <property type="evidence" value="ECO:0007669"/>
    <property type="project" value="InterPro"/>
</dbReference>
<dbReference type="Pfam" id="PF14310">
    <property type="entry name" value="Fn3-like"/>
    <property type="match status" value="1"/>
</dbReference>
<keyword evidence="1" id="KW-0378">Hydrolase</keyword>
<proteinExistence type="predicted"/>
<feature type="signal peptide" evidence="2">
    <location>
        <begin position="1"/>
        <end position="20"/>
    </location>
</feature>
<dbReference type="Gene3D" id="2.60.40.10">
    <property type="entry name" value="Immunoglobulins"/>
    <property type="match status" value="1"/>
</dbReference>
<reference evidence="4" key="1">
    <citation type="submission" date="2020-06" db="EMBL/GenBank/DDBJ databases">
        <authorList>
            <person name="Li T."/>
            <person name="Hu X."/>
            <person name="Zhang T."/>
            <person name="Song X."/>
            <person name="Zhang H."/>
            <person name="Dai N."/>
            <person name="Sheng W."/>
            <person name="Hou X."/>
            <person name="Wei L."/>
        </authorList>
    </citation>
    <scope>NUCLEOTIDE SEQUENCE</scope>
    <source>
        <strain evidence="4">KEN1</strain>
        <tissue evidence="4">Leaf</tissue>
    </source>
</reference>
<gene>
    <name evidence="4" type="ORF">Slati_1977700</name>
</gene>
<dbReference type="SUPFAM" id="SSF51445">
    <property type="entry name" value="(Trans)glycosidases"/>
    <property type="match status" value="1"/>
</dbReference>
<dbReference type="InterPro" id="IPR017853">
    <property type="entry name" value="GH"/>
</dbReference>
<dbReference type="PANTHER" id="PTHR42721">
    <property type="entry name" value="SUGAR HYDROLASE-RELATED"/>
    <property type="match status" value="1"/>
</dbReference>
<dbReference type="Pfam" id="PF00933">
    <property type="entry name" value="Glyco_hydro_3"/>
    <property type="match status" value="1"/>
</dbReference>
<reference evidence="4" key="2">
    <citation type="journal article" date="2024" name="Plant">
        <title>Genomic evolution and insights into agronomic trait innovations of Sesamum species.</title>
        <authorList>
            <person name="Miao H."/>
            <person name="Wang L."/>
            <person name="Qu L."/>
            <person name="Liu H."/>
            <person name="Sun Y."/>
            <person name="Le M."/>
            <person name="Wang Q."/>
            <person name="Wei S."/>
            <person name="Zheng Y."/>
            <person name="Lin W."/>
            <person name="Duan Y."/>
            <person name="Cao H."/>
            <person name="Xiong S."/>
            <person name="Wang X."/>
            <person name="Wei L."/>
            <person name="Li C."/>
            <person name="Ma Q."/>
            <person name="Ju M."/>
            <person name="Zhao R."/>
            <person name="Li G."/>
            <person name="Mu C."/>
            <person name="Tian Q."/>
            <person name="Mei H."/>
            <person name="Zhang T."/>
            <person name="Gao T."/>
            <person name="Zhang H."/>
        </authorList>
    </citation>
    <scope>NUCLEOTIDE SEQUENCE</scope>
    <source>
        <strain evidence="4">KEN1</strain>
    </source>
</reference>
<dbReference type="InterPro" id="IPR001764">
    <property type="entry name" value="Glyco_hydro_3_N"/>
</dbReference>
<dbReference type="Gene3D" id="3.20.20.300">
    <property type="entry name" value="Glycoside hydrolase, family 3, N-terminal domain"/>
    <property type="match status" value="1"/>
</dbReference>
<evidence type="ECO:0000313" key="4">
    <source>
        <dbReference type="EMBL" id="KAL0442550.1"/>
    </source>
</evidence>
<accession>A0AAW2WMF3</accession>
<dbReference type="Gene3D" id="3.40.50.1700">
    <property type="entry name" value="Glycoside hydrolase family 3 C-terminal domain"/>
    <property type="match status" value="1"/>
</dbReference>
<dbReference type="AlphaFoldDB" id="A0AAW2WMF3"/>
<feature type="domain" description="Fibronectin type III-like" evidence="3">
    <location>
        <begin position="290"/>
        <end position="360"/>
    </location>
</feature>
<organism evidence="4">
    <name type="scientific">Sesamum latifolium</name>
    <dbReference type="NCBI Taxonomy" id="2727402"/>
    <lineage>
        <taxon>Eukaryota</taxon>
        <taxon>Viridiplantae</taxon>
        <taxon>Streptophyta</taxon>
        <taxon>Embryophyta</taxon>
        <taxon>Tracheophyta</taxon>
        <taxon>Spermatophyta</taxon>
        <taxon>Magnoliopsida</taxon>
        <taxon>eudicotyledons</taxon>
        <taxon>Gunneridae</taxon>
        <taxon>Pentapetalae</taxon>
        <taxon>asterids</taxon>
        <taxon>lamiids</taxon>
        <taxon>Lamiales</taxon>
        <taxon>Pedaliaceae</taxon>
        <taxon>Sesamum</taxon>
    </lineage>
</organism>
<comment type="caution">
    <text evidence="4">The sequence shown here is derived from an EMBL/GenBank/DDBJ whole genome shotgun (WGS) entry which is preliminary data.</text>
</comment>